<keyword evidence="5" id="KW-0325">Glycoprotein</keyword>
<dbReference type="SMART" id="SM00032">
    <property type="entry name" value="CCP"/>
    <property type="match status" value="4"/>
</dbReference>
<dbReference type="InterPro" id="IPR035976">
    <property type="entry name" value="Sushi/SCR/CCP_sf"/>
</dbReference>
<feature type="domain" description="Sushi" evidence="7">
    <location>
        <begin position="186"/>
        <end position="243"/>
    </location>
</feature>
<dbReference type="EMBL" id="BGPR01171509">
    <property type="protein sequence ID" value="GBM32462.1"/>
    <property type="molecule type" value="Genomic_DNA"/>
</dbReference>
<feature type="disulfide bond" evidence="6">
    <location>
        <begin position="38"/>
        <end position="65"/>
    </location>
</feature>
<keyword evidence="11" id="KW-1185">Reference proteome</keyword>
<proteinExistence type="predicted"/>
<dbReference type="Proteomes" id="UP000499080">
    <property type="component" value="Unassembled WGS sequence"/>
</dbReference>
<feature type="non-terminal residue" evidence="10">
    <location>
        <position position="265"/>
    </location>
</feature>
<evidence type="ECO:0000256" key="1">
    <source>
        <dbReference type="ARBA" id="ARBA00022659"/>
    </source>
</evidence>
<organism evidence="10 11">
    <name type="scientific">Araneus ventricosus</name>
    <name type="common">Orbweaver spider</name>
    <name type="synonym">Epeira ventricosa</name>
    <dbReference type="NCBI Taxonomy" id="182803"/>
    <lineage>
        <taxon>Eukaryota</taxon>
        <taxon>Metazoa</taxon>
        <taxon>Ecdysozoa</taxon>
        <taxon>Arthropoda</taxon>
        <taxon>Chelicerata</taxon>
        <taxon>Arachnida</taxon>
        <taxon>Araneae</taxon>
        <taxon>Araneomorphae</taxon>
        <taxon>Entelegynae</taxon>
        <taxon>Araneoidea</taxon>
        <taxon>Araneidae</taxon>
        <taxon>Araneus</taxon>
    </lineage>
</organism>
<dbReference type="FunFam" id="2.10.70.10:FF:000014">
    <property type="entry name" value="Membrane cofactor protein"/>
    <property type="match status" value="2"/>
</dbReference>
<feature type="domain" description="Sushi" evidence="7">
    <location>
        <begin position="68"/>
        <end position="127"/>
    </location>
</feature>
<dbReference type="Gene3D" id="2.10.70.10">
    <property type="entry name" value="Complement Module, domain 1"/>
    <property type="match status" value="4"/>
</dbReference>
<dbReference type="PANTHER" id="PTHR46393">
    <property type="entry name" value="SUSHI DOMAIN-CONTAINING PROTEIN"/>
    <property type="match status" value="1"/>
</dbReference>
<evidence type="ECO:0000313" key="11">
    <source>
        <dbReference type="Proteomes" id="UP000499080"/>
    </source>
</evidence>
<sequence length="265" mass="29656">MIYFLTEILCEAPKIIENGEVIALQNKYRLGHRIQFSCDDGYRLDGSSTLTCSSRGQWNDSIPMCQPRSCESPPRVPHGHVIGSQTNLDVGSEVRYQCDEGFEMEETGEMYCELKNRWAGDLPRCERISCPPPAGIQHGSIEGKDYRYGTMVTYKCDQGYELHGTSYSVCQANKTWSYEPPVCKPISCGRLEFPEQGGIEMTDVTFGSVVKYYCHVGYELQGIRSRKCRSNGEWSGEAPTCVPVSCSQPESISNGRYIGSDWTVG</sequence>
<protein>
    <submittedName>
        <fullName evidence="10">Sushi, von Willebrand factor type A, EGF and pentraxin domain-containing protein 1</fullName>
    </submittedName>
</protein>
<evidence type="ECO:0000256" key="6">
    <source>
        <dbReference type="PROSITE-ProRule" id="PRU00302"/>
    </source>
</evidence>
<evidence type="ECO:0000256" key="4">
    <source>
        <dbReference type="ARBA" id="ARBA00023157"/>
    </source>
</evidence>
<dbReference type="EMBL" id="BGPR01171528">
    <property type="protein sequence ID" value="GBM32536.1"/>
    <property type="molecule type" value="Genomic_DNA"/>
</dbReference>
<feature type="domain" description="Sushi" evidence="7">
    <location>
        <begin position="8"/>
        <end position="67"/>
    </location>
</feature>
<dbReference type="EMBL" id="BGPR01171497">
    <property type="protein sequence ID" value="GBM32426.1"/>
    <property type="molecule type" value="Genomic_DNA"/>
</dbReference>
<evidence type="ECO:0000256" key="5">
    <source>
        <dbReference type="ARBA" id="ARBA00023180"/>
    </source>
</evidence>
<keyword evidence="4 6" id="KW-1015">Disulfide bond</keyword>
<gene>
    <name evidence="10" type="primary">Svep1_27</name>
    <name evidence="8" type="synonym">Svep1_1</name>
    <name evidence="9" type="synonym">Svep1_19</name>
    <name evidence="10" type="ORF">AVEN_198028_1</name>
    <name evidence="8" type="ORF">AVEN_25859_1</name>
    <name evidence="9" type="ORF">AVEN_89481_1</name>
</gene>
<dbReference type="SUPFAM" id="SSF57535">
    <property type="entry name" value="Complement control module/SCR domain"/>
    <property type="match status" value="4"/>
</dbReference>
<comment type="caution">
    <text evidence="6">Lacks conserved residue(s) required for the propagation of feature annotation.</text>
</comment>
<keyword evidence="3" id="KW-0677">Repeat</keyword>
<dbReference type="OrthoDB" id="6499124at2759"/>
<feature type="disulfide bond" evidence="6">
    <location>
        <begin position="214"/>
        <end position="241"/>
    </location>
</feature>
<feature type="disulfide bond" evidence="6">
    <location>
        <begin position="98"/>
        <end position="125"/>
    </location>
</feature>
<comment type="caution">
    <text evidence="10">The sequence shown here is derived from an EMBL/GenBank/DDBJ whole genome shotgun (WGS) entry which is preliminary data.</text>
</comment>
<dbReference type="Pfam" id="PF00084">
    <property type="entry name" value="Sushi"/>
    <property type="match status" value="4"/>
</dbReference>
<accession>A0A4Y2EX00</accession>
<reference evidence="10 11" key="1">
    <citation type="journal article" date="2019" name="Sci. Rep.">
        <title>Orb-weaving spider Araneus ventricosus genome elucidates the spidroin gene catalogue.</title>
        <authorList>
            <person name="Kono N."/>
            <person name="Nakamura H."/>
            <person name="Ohtoshi R."/>
            <person name="Moran D.A.P."/>
            <person name="Shinohara A."/>
            <person name="Yoshida Y."/>
            <person name="Fujiwara M."/>
            <person name="Mori M."/>
            <person name="Tomita M."/>
            <person name="Arakawa K."/>
        </authorList>
    </citation>
    <scope>NUCLEOTIDE SEQUENCE [LARGE SCALE GENOMIC DNA]</scope>
</reference>
<evidence type="ECO:0000256" key="2">
    <source>
        <dbReference type="ARBA" id="ARBA00022729"/>
    </source>
</evidence>
<dbReference type="AlphaFoldDB" id="A0A4Y2EX00"/>
<dbReference type="InterPro" id="IPR000436">
    <property type="entry name" value="Sushi_SCR_CCP_dom"/>
</dbReference>
<evidence type="ECO:0000313" key="9">
    <source>
        <dbReference type="EMBL" id="GBM32462.1"/>
    </source>
</evidence>
<dbReference type="PROSITE" id="PS50923">
    <property type="entry name" value="SUSHI"/>
    <property type="match status" value="4"/>
</dbReference>
<feature type="domain" description="Sushi" evidence="7">
    <location>
        <begin position="128"/>
        <end position="185"/>
    </location>
</feature>
<dbReference type="PANTHER" id="PTHR46393:SF7">
    <property type="entry name" value="COMPLEMENT C2"/>
    <property type="match status" value="1"/>
</dbReference>
<evidence type="ECO:0000256" key="3">
    <source>
        <dbReference type="ARBA" id="ARBA00022737"/>
    </source>
</evidence>
<keyword evidence="2" id="KW-0732">Signal</keyword>
<dbReference type="CDD" id="cd00033">
    <property type="entry name" value="CCP"/>
    <property type="match status" value="4"/>
</dbReference>
<evidence type="ECO:0000259" key="7">
    <source>
        <dbReference type="PROSITE" id="PS50923"/>
    </source>
</evidence>
<name>A0A4Y2EX00_ARAVE</name>
<feature type="disulfide bond" evidence="6">
    <location>
        <begin position="156"/>
        <end position="183"/>
    </location>
</feature>
<keyword evidence="1 6" id="KW-0768">Sushi</keyword>
<evidence type="ECO:0000313" key="8">
    <source>
        <dbReference type="EMBL" id="GBM32426.1"/>
    </source>
</evidence>
<evidence type="ECO:0000313" key="10">
    <source>
        <dbReference type="EMBL" id="GBM32536.1"/>
    </source>
</evidence>